<protein>
    <recommendedName>
        <fullName evidence="1">GIY-YIG domain-containing protein</fullName>
    </recommendedName>
</protein>
<accession>A0ABW5KUN9</accession>
<gene>
    <name evidence="2" type="ORF">ACFSQP_09320</name>
</gene>
<dbReference type="Pfam" id="PF22945">
    <property type="entry name" value="LEM-3_GIY-YIG"/>
    <property type="match status" value="1"/>
</dbReference>
<reference evidence="3" key="1">
    <citation type="journal article" date="2019" name="Int. J. Syst. Evol. Microbiol.">
        <title>The Global Catalogue of Microorganisms (GCM) 10K type strain sequencing project: providing services to taxonomists for standard genome sequencing and annotation.</title>
        <authorList>
            <consortium name="The Broad Institute Genomics Platform"/>
            <consortium name="The Broad Institute Genome Sequencing Center for Infectious Disease"/>
            <person name="Wu L."/>
            <person name="Ma J."/>
        </authorList>
    </citation>
    <scope>NUCLEOTIDE SEQUENCE [LARGE SCALE GENOMIC DNA]</scope>
    <source>
        <strain evidence="3">KCTC 42587</strain>
    </source>
</reference>
<dbReference type="RefSeq" id="WP_376893739.1">
    <property type="nucleotide sequence ID" value="NZ_JBHULS010000003.1"/>
</dbReference>
<comment type="caution">
    <text evidence="2">The sequence shown here is derived from an EMBL/GenBank/DDBJ whole genome shotgun (WGS) entry which is preliminary data.</text>
</comment>
<dbReference type="InterPro" id="IPR000305">
    <property type="entry name" value="GIY-YIG_endonuc"/>
</dbReference>
<dbReference type="CDD" id="cd10440">
    <property type="entry name" value="GIY-YIG_COG3680"/>
    <property type="match status" value="1"/>
</dbReference>
<dbReference type="EMBL" id="JBHULS010000003">
    <property type="protein sequence ID" value="MFD2552015.1"/>
    <property type="molecule type" value="Genomic_DNA"/>
</dbReference>
<name>A0ABW5KUN9_9FLAO</name>
<organism evidence="2 3">
    <name type="scientific">Bizionia sediminis</name>
    <dbReference type="NCBI Taxonomy" id="1737064"/>
    <lineage>
        <taxon>Bacteria</taxon>
        <taxon>Pseudomonadati</taxon>
        <taxon>Bacteroidota</taxon>
        <taxon>Flavobacteriia</taxon>
        <taxon>Flavobacteriales</taxon>
        <taxon>Flavobacteriaceae</taxon>
        <taxon>Bizionia</taxon>
    </lineage>
</organism>
<evidence type="ECO:0000259" key="1">
    <source>
        <dbReference type="PROSITE" id="PS50164"/>
    </source>
</evidence>
<keyword evidence="3" id="KW-1185">Reference proteome</keyword>
<dbReference type="PROSITE" id="PS50164">
    <property type="entry name" value="GIY_YIG"/>
    <property type="match status" value="1"/>
</dbReference>
<evidence type="ECO:0000313" key="3">
    <source>
        <dbReference type="Proteomes" id="UP001597472"/>
    </source>
</evidence>
<feature type="domain" description="GIY-YIG" evidence="1">
    <location>
        <begin position="10"/>
        <end position="99"/>
    </location>
</feature>
<proteinExistence type="predicted"/>
<evidence type="ECO:0000313" key="2">
    <source>
        <dbReference type="EMBL" id="MFD2552015.1"/>
    </source>
</evidence>
<sequence length="251" mass="28730">MFDLKTVKELKYYVYLLLDPDTNLPFYVGKGKGNRVFNHIESAEKGHSGTEKLEIIQSFLLKGKKIKHVIVRHGLNEKTAFHIEAALLDTFYFIPTFKEFRKGNIQGGINSIENGLMSAKEIIGKYNATPLNEIPDNFVIININGSYANASGEDKIYSATKEIWRMSDPRNGKFKYVLSEYRGLIVEVFEVDHWYAIKRFYNPGTKKAGKSYMGYGFNGKVAPKEIRDKYIHKSIAHKKKRGASNPIMYNL</sequence>
<dbReference type="Proteomes" id="UP001597472">
    <property type="component" value="Unassembled WGS sequence"/>
</dbReference>